<dbReference type="Proteomes" id="UP000798662">
    <property type="component" value="Chromosome 1"/>
</dbReference>
<name>A0ACC3BSD8_PYRYE</name>
<reference evidence="1" key="1">
    <citation type="submission" date="2019-11" db="EMBL/GenBank/DDBJ databases">
        <title>Nori genome reveals adaptations in red seaweeds to the harsh intertidal environment.</title>
        <authorList>
            <person name="Wang D."/>
            <person name="Mao Y."/>
        </authorList>
    </citation>
    <scope>NUCLEOTIDE SEQUENCE</scope>
    <source>
        <tissue evidence="1">Gametophyte</tissue>
    </source>
</reference>
<dbReference type="EMBL" id="CM020618">
    <property type="protein sequence ID" value="KAK1860941.1"/>
    <property type="molecule type" value="Genomic_DNA"/>
</dbReference>
<accession>A0ACC3BSD8</accession>
<keyword evidence="2" id="KW-1185">Reference proteome</keyword>
<evidence type="ECO:0000313" key="2">
    <source>
        <dbReference type="Proteomes" id="UP000798662"/>
    </source>
</evidence>
<evidence type="ECO:0000313" key="1">
    <source>
        <dbReference type="EMBL" id="KAK1860941.1"/>
    </source>
</evidence>
<organism evidence="1 2">
    <name type="scientific">Pyropia yezoensis</name>
    <name type="common">Susabi-nori</name>
    <name type="synonym">Porphyra yezoensis</name>
    <dbReference type="NCBI Taxonomy" id="2788"/>
    <lineage>
        <taxon>Eukaryota</taxon>
        <taxon>Rhodophyta</taxon>
        <taxon>Bangiophyceae</taxon>
        <taxon>Bangiales</taxon>
        <taxon>Bangiaceae</taxon>
        <taxon>Pyropia</taxon>
    </lineage>
</organism>
<comment type="caution">
    <text evidence="1">The sequence shown here is derived from an EMBL/GenBank/DDBJ whole genome shotgun (WGS) entry which is preliminary data.</text>
</comment>
<protein>
    <submittedName>
        <fullName evidence="1">Uncharacterized protein</fullName>
    </submittedName>
</protein>
<sequence length="483" mass="47699">MCATNDLGLPRADLELSDLWAAEAAGSSSAGGGYVSDGGADAFDGWGASTATLPGGNLPSLGGVVDAGLASDSSSIGLTYLVSGKSGLASPTAIAAAAAAAVEAAAADATAAGVAAAAAAGTAEADPFAPLAAEEPQSVVVCADHFDVTRMPQYCPPPRVASTAVGGAAPSGTANSRGGLVIKSVAKVAAPARIPPPAAAPAVVRPPTATPAPVSAVVPPPPPPRAPAVARTPAAARAVPVARPPVPVAGPAPPAAAGAVSPAKARRPVKVEDSSFTSRLTPPPSATTAVGRRTDGAVAVADADVDACNAVESARQEAEALALAETEARRKAKKRKRLAAEAAGGGGATASPALKRRRAAGGATATTAADDNASVCGAASSDESDVDVDIPADATAKQVRYLKRLQKNRDSAFTSRIRRRLYTGLLERSLTAVEAEKERLRAKVCTLDTSLHALEAELAVYRAAAAPRPSKADGGLGVVYEAA</sequence>
<proteinExistence type="predicted"/>
<gene>
    <name evidence="1" type="ORF">I4F81_003527</name>
</gene>